<dbReference type="Pfam" id="PF12680">
    <property type="entry name" value="SnoaL_2"/>
    <property type="match status" value="1"/>
</dbReference>
<dbReference type="PATRIC" id="fig|1379870.5.peg.431"/>
<proteinExistence type="predicted"/>
<evidence type="ECO:0000313" key="2">
    <source>
        <dbReference type="EMBL" id="AKD53851.1"/>
    </source>
</evidence>
<dbReference type="RefSeq" id="WP_046375445.1">
    <property type="nucleotide sequence ID" value="NZ_CP010429.1"/>
</dbReference>
<dbReference type="SUPFAM" id="SSF54427">
    <property type="entry name" value="NTF2-like"/>
    <property type="match status" value="1"/>
</dbReference>
<dbReference type="Proteomes" id="UP000033054">
    <property type="component" value="Chromosome"/>
</dbReference>
<dbReference type="InterPro" id="IPR037401">
    <property type="entry name" value="SnoaL-like"/>
</dbReference>
<name>A0A0E3V5Q6_9BACT</name>
<gene>
    <name evidence="2" type="ORF">SD10_01950</name>
</gene>
<dbReference type="EMBL" id="CP010429">
    <property type="protein sequence ID" value="AKD53851.1"/>
    <property type="molecule type" value="Genomic_DNA"/>
</dbReference>
<reference evidence="2 3" key="1">
    <citation type="journal article" date="2014" name="Curr. Microbiol.">
        <title>Spirosoma radiotolerans sp. nov., a gamma-radiation-resistant bacterium isolated from gamma ray-irradiated soil.</title>
        <authorList>
            <person name="Lee J.J."/>
            <person name="Srinivasan S."/>
            <person name="Lim S."/>
            <person name="Joe M."/>
            <person name="Im S."/>
            <person name="Bae S.I."/>
            <person name="Park K.R."/>
            <person name="Han J.H."/>
            <person name="Park S.H."/>
            <person name="Joo B.M."/>
            <person name="Park S.J."/>
            <person name="Kim M.K."/>
        </authorList>
    </citation>
    <scope>NUCLEOTIDE SEQUENCE [LARGE SCALE GENOMIC DNA]</scope>
    <source>
        <strain evidence="2 3">DG5A</strain>
    </source>
</reference>
<dbReference type="STRING" id="1379870.SD10_01950"/>
<sequence>MTKEFATAFAQRWVESWNAHDLEKTLSFYSEDFIIETPMALLLYPQSGGTVVGKSEVSKYWAIGLKKNPHLRFELLDVLVGVNSLGIHLFNASSNKKSIELMCFNSDMKVHKSIAIYAE</sequence>
<organism evidence="2 3">
    <name type="scientific">Spirosoma radiotolerans</name>
    <dbReference type="NCBI Taxonomy" id="1379870"/>
    <lineage>
        <taxon>Bacteria</taxon>
        <taxon>Pseudomonadati</taxon>
        <taxon>Bacteroidota</taxon>
        <taxon>Cytophagia</taxon>
        <taxon>Cytophagales</taxon>
        <taxon>Cytophagaceae</taxon>
        <taxon>Spirosoma</taxon>
    </lineage>
</organism>
<evidence type="ECO:0000313" key="3">
    <source>
        <dbReference type="Proteomes" id="UP000033054"/>
    </source>
</evidence>
<feature type="domain" description="SnoaL-like" evidence="1">
    <location>
        <begin position="10"/>
        <end position="81"/>
    </location>
</feature>
<dbReference type="HOGENOM" id="CLU_133108_0_0_10"/>
<dbReference type="InterPro" id="IPR032710">
    <property type="entry name" value="NTF2-like_dom_sf"/>
</dbReference>
<protein>
    <submittedName>
        <fullName evidence="2">CbbQ/NirQ/NorQ/GpvN family protein</fullName>
    </submittedName>
</protein>
<keyword evidence="3" id="KW-1185">Reference proteome</keyword>
<accession>A0A0E3V5Q6</accession>
<dbReference type="OrthoDB" id="333383at2"/>
<dbReference type="KEGG" id="srd:SD10_01950"/>
<dbReference type="Gene3D" id="3.10.450.50">
    <property type="match status" value="1"/>
</dbReference>
<dbReference type="AlphaFoldDB" id="A0A0E3V5Q6"/>
<evidence type="ECO:0000259" key="1">
    <source>
        <dbReference type="Pfam" id="PF12680"/>
    </source>
</evidence>